<evidence type="ECO:0000313" key="3">
    <source>
        <dbReference type="Proteomes" id="UP000225706"/>
    </source>
</evidence>
<organism evidence="2 3">
    <name type="scientific">Stylophora pistillata</name>
    <name type="common">Smooth cauliflower coral</name>
    <dbReference type="NCBI Taxonomy" id="50429"/>
    <lineage>
        <taxon>Eukaryota</taxon>
        <taxon>Metazoa</taxon>
        <taxon>Cnidaria</taxon>
        <taxon>Anthozoa</taxon>
        <taxon>Hexacorallia</taxon>
        <taxon>Scleractinia</taxon>
        <taxon>Astrocoeniina</taxon>
        <taxon>Pocilloporidae</taxon>
        <taxon>Stylophora</taxon>
    </lineage>
</organism>
<evidence type="ECO:0000256" key="1">
    <source>
        <dbReference type="SAM" id="MobiDB-lite"/>
    </source>
</evidence>
<sequence>MEEESSRSRPDRRMHPQNEEPKKNWVKNKNSKNLTLDVNSSVLVMLTPITIMQPSGFRNPEVTSEEPLRQLAKLVESVKPEYAQEGPQVQPQVPPQVQRKEDVMEEGEISEAGNFQYGTLEELLADVGVCYPRPIHNVGMHEVHSQKEWLQNVYFTCPIDVFPVAKSVSLNVIHEMTKTERDEYESPGHIGSLGGIQPYAKSQRIPLSQAKKELERNLAYTLHKPRRRRGEFAPVVVFDIDEQFLEATGCLYRKGGNMIRAADWGHGKNCTLFAWSNVANGRHDDPILLPKEAGFINIQLKCTAQAAQRTIVIYSEIESMLEIDGFKGGVSMDVY</sequence>
<protein>
    <submittedName>
        <fullName evidence="2">Uncharacterized protein</fullName>
    </submittedName>
</protein>
<evidence type="ECO:0000313" key="2">
    <source>
        <dbReference type="EMBL" id="PFX14750.1"/>
    </source>
</evidence>
<reference evidence="3" key="1">
    <citation type="journal article" date="2017" name="bioRxiv">
        <title>Comparative analysis of the genomes of Stylophora pistillata and Acropora digitifera provides evidence for extensive differences between species of corals.</title>
        <authorList>
            <person name="Voolstra C.R."/>
            <person name="Li Y."/>
            <person name="Liew Y.J."/>
            <person name="Baumgarten S."/>
            <person name="Zoccola D."/>
            <person name="Flot J.-F."/>
            <person name="Tambutte S."/>
            <person name="Allemand D."/>
            <person name="Aranda M."/>
        </authorList>
    </citation>
    <scope>NUCLEOTIDE SEQUENCE [LARGE SCALE GENOMIC DNA]</scope>
</reference>
<feature type="compositionally biased region" description="Basic and acidic residues" evidence="1">
    <location>
        <begin position="1"/>
        <end position="23"/>
    </location>
</feature>
<comment type="caution">
    <text evidence="2">The sequence shown here is derived from an EMBL/GenBank/DDBJ whole genome shotgun (WGS) entry which is preliminary data.</text>
</comment>
<dbReference type="Proteomes" id="UP000225706">
    <property type="component" value="Unassembled WGS sequence"/>
</dbReference>
<accession>A0A2B4RE40</accession>
<dbReference type="AlphaFoldDB" id="A0A2B4RE40"/>
<dbReference type="EMBL" id="LSMT01000737">
    <property type="protein sequence ID" value="PFX14750.1"/>
    <property type="molecule type" value="Genomic_DNA"/>
</dbReference>
<proteinExistence type="predicted"/>
<feature type="region of interest" description="Disordered" evidence="1">
    <location>
        <begin position="1"/>
        <end position="31"/>
    </location>
</feature>
<keyword evidence="3" id="KW-1185">Reference proteome</keyword>
<gene>
    <name evidence="2" type="ORF">AWC38_SpisGene21070</name>
</gene>
<name>A0A2B4RE40_STYPI</name>